<gene>
    <name evidence="2" type="ORF">DCF17_07330</name>
</gene>
<feature type="compositionally biased region" description="Low complexity" evidence="1">
    <location>
        <begin position="72"/>
        <end position="97"/>
    </location>
</feature>
<dbReference type="Proteomes" id="UP000249081">
    <property type="component" value="Unassembled WGS sequence"/>
</dbReference>
<dbReference type="AlphaFoldDB" id="A0A2W4WEH4"/>
<evidence type="ECO:0000313" key="2">
    <source>
        <dbReference type="EMBL" id="PZO42900.1"/>
    </source>
</evidence>
<accession>A0A2W4WEH4</accession>
<name>A0A2W4WEH4_9CYAN</name>
<proteinExistence type="predicted"/>
<feature type="compositionally biased region" description="Polar residues" evidence="1">
    <location>
        <begin position="143"/>
        <end position="159"/>
    </location>
</feature>
<sequence>MDDYLLGLLLRTAPETDPGTEPEKSSESAIAPPAESSEQTEPAETSAEAPQSDSKPGVTPEQLPAIAPTVDPPALAAAEGAAVEPEASPAEVPAPEATPEEDQADAPLGFDRADLQDLTRAPQASETVPVKPATGDLPALSAEQGSSAEGHSQTQASDQ</sequence>
<comment type="caution">
    <text evidence="2">The sequence shown here is derived from an EMBL/GenBank/DDBJ whole genome shotgun (WGS) entry which is preliminary data.</text>
</comment>
<organism evidence="2 3">
    <name type="scientific">Shackletoniella antarctica</name>
    <dbReference type="NCBI Taxonomy" id="268115"/>
    <lineage>
        <taxon>Bacteria</taxon>
        <taxon>Bacillati</taxon>
        <taxon>Cyanobacteriota</taxon>
        <taxon>Cyanophyceae</taxon>
        <taxon>Oculatellales</taxon>
        <taxon>Oculatellaceae</taxon>
        <taxon>Shackletoniella</taxon>
    </lineage>
</organism>
<feature type="region of interest" description="Disordered" evidence="1">
    <location>
        <begin position="1"/>
        <end position="159"/>
    </location>
</feature>
<feature type="compositionally biased region" description="Polar residues" evidence="1">
    <location>
        <begin position="39"/>
        <end position="54"/>
    </location>
</feature>
<protein>
    <submittedName>
        <fullName evidence="2">Uncharacterized protein</fullName>
    </submittedName>
</protein>
<feature type="compositionally biased region" description="Low complexity" evidence="1">
    <location>
        <begin position="27"/>
        <end position="37"/>
    </location>
</feature>
<evidence type="ECO:0000313" key="3">
    <source>
        <dbReference type="Proteomes" id="UP000249081"/>
    </source>
</evidence>
<reference evidence="2 3" key="2">
    <citation type="submission" date="2018-06" db="EMBL/GenBank/DDBJ databases">
        <title>Metagenomic assembly of (sub)arctic Cyanobacteria and their associated microbiome from non-axenic cultures.</title>
        <authorList>
            <person name="Baurain D."/>
        </authorList>
    </citation>
    <scope>NUCLEOTIDE SEQUENCE [LARGE SCALE GENOMIC DNA]</scope>
    <source>
        <strain evidence="2">ULC041bin1</strain>
    </source>
</reference>
<evidence type="ECO:0000256" key="1">
    <source>
        <dbReference type="SAM" id="MobiDB-lite"/>
    </source>
</evidence>
<dbReference type="EMBL" id="QBMN01000038">
    <property type="protein sequence ID" value="PZO42900.1"/>
    <property type="molecule type" value="Genomic_DNA"/>
</dbReference>
<reference evidence="3" key="1">
    <citation type="submission" date="2018-04" db="EMBL/GenBank/DDBJ databases">
        <authorList>
            <person name="Cornet L."/>
        </authorList>
    </citation>
    <scope>NUCLEOTIDE SEQUENCE [LARGE SCALE GENOMIC DNA]</scope>
</reference>